<dbReference type="GO" id="GO:0003700">
    <property type="term" value="F:DNA-binding transcription factor activity"/>
    <property type="evidence" value="ECO:0007669"/>
    <property type="project" value="InterPro"/>
</dbReference>
<accession>A0A1C3N368</accession>
<protein>
    <submittedName>
        <fullName evidence="2">Transcriptional regulator, MarR family</fullName>
    </submittedName>
</protein>
<dbReference type="PRINTS" id="PR00598">
    <property type="entry name" value="HTHMARR"/>
</dbReference>
<dbReference type="PANTHER" id="PTHR33164:SF99">
    <property type="entry name" value="MARR FAMILY REGULATORY PROTEIN"/>
    <property type="match status" value="1"/>
</dbReference>
<sequence>MVVMTRWLDPEEQQTWRAFLTASRGLMDVLDRELQRDAGMPHAYYEILVRLSEAPGRHLRMSELADAAGSSRSRLSHAVARLESAGWVRREEHPTDRRGQVAHLTDEGFATLAAAAPGHVEGVRRHLFDALTPAQVDQLRRISETLADHLTGS</sequence>
<dbReference type="AlphaFoldDB" id="A0A1C3N368"/>
<dbReference type="InterPro" id="IPR036390">
    <property type="entry name" value="WH_DNA-bd_sf"/>
</dbReference>
<keyword evidence="3" id="KW-1185">Reference proteome</keyword>
<dbReference type="PATRIC" id="fig|307121.4.peg.2600"/>
<dbReference type="Pfam" id="PF12802">
    <property type="entry name" value="MarR_2"/>
    <property type="match status" value="1"/>
</dbReference>
<dbReference type="EMBL" id="LT598496">
    <property type="protein sequence ID" value="SBV27033.1"/>
    <property type="molecule type" value="Genomic_DNA"/>
</dbReference>
<proteinExistence type="predicted"/>
<dbReference type="PANTHER" id="PTHR33164">
    <property type="entry name" value="TRANSCRIPTIONAL REGULATOR, MARR FAMILY"/>
    <property type="match status" value="1"/>
</dbReference>
<feature type="domain" description="HTH marR-type" evidence="1">
    <location>
        <begin position="12"/>
        <end position="148"/>
    </location>
</feature>
<dbReference type="Proteomes" id="UP000199393">
    <property type="component" value="Chromosome I"/>
</dbReference>
<dbReference type="RefSeq" id="WP_091598634.1">
    <property type="nucleotide sequence ID" value="NZ_JBHRWG010000006.1"/>
</dbReference>
<dbReference type="STRING" id="307121.GA0070620_2534"/>
<evidence type="ECO:0000313" key="2">
    <source>
        <dbReference type="EMBL" id="SBV27033.1"/>
    </source>
</evidence>
<dbReference type="PROSITE" id="PS50995">
    <property type="entry name" value="HTH_MARR_2"/>
    <property type="match status" value="1"/>
</dbReference>
<name>A0A1C3N368_9ACTN</name>
<organism evidence="2 3">
    <name type="scientific">Micromonospora krabiensis</name>
    <dbReference type="NCBI Taxonomy" id="307121"/>
    <lineage>
        <taxon>Bacteria</taxon>
        <taxon>Bacillati</taxon>
        <taxon>Actinomycetota</taxon>
        <taxon>Actinomycetes</taxon>
        <taxon>Micromonosporales</taxon>
        <taxon>Micromonosporaceae</taxon>
        <taxon>Micromonospora</taxon>
    </lineage>
</organism>
<dbReference type="SMART" id="SM00347">
    <property type="entry name" value="HTH_MARR"/>
    <property type="match status" value="1"/>
</dbReference>
<dbReference type="InterPro" id="IPR039422">
    <property type="entry name" value="MarR/SlyA-like"/>
</dbReference>
<dbReference type="Gene3D" id="1.10.10.10">
    <property type="entry name" value="Winged helix-like DNA-binding domain superfamily/Winged helix DNA-binding domain"/>
    <property type="match status" value="1"/>
</dbReference>
<reference evidence="3" key="1">
    <citation type="submission" date="2016-06" db="EMBL/GenBank/DDBJ databases">
        <authorList>
            <person name="Varghese N."/>
        </authorList>
    </citation>
    <scope>NUCLEOTIDE SEQUENCE [LARGE SCALE GENOMIC DNA]</scope>
    <source>
        <strain evidence="3">DSM 45344</strain>
    </source>
</reference>
<gene>
    <name evidence="2" type="ORF">GA0070620_2534</name>
</gene>
<dbReference type="OrthoDB" id="5432081at2"/>
<dbReference type="InterPro" id="IPR000835">
    <property type="entry name" value="HTH_MarR-typ"/>
</dbReference>
<dbReference type="SUPFAM" id="SSF46785">
    <property type="entry name" value="Winged helix' DNA-binding domain"/>
    <property type="match status" value="1"/>
</dbReference>
<dbReference type="InterPro" id="IPR036388">
    <property type="entry name" value="WH-like_DNA-bd_sf"/>
</dbReference>
<dbReference type="GO" id="GO:0006950">
    <property type="term" value="P:response to stress"/>
    <property type="evidence" value="ECO:0007669"/>
    <property type="project" value="TreeGrafter"/>
</dbReference>
<evidence type="ECO:0000259" key="1">
    <source>
        <dbReference type="PROSITE" id="PS50995"/>
    </source>
</evidence>
<evidence type="ECO:0000313" key="3">
    <source>
        <dbReference type="Proteomes" id="UP000199393"/>
    </source>
</evidence>